<protein>
    <submittedName>
        <fullName evidence="2">Uncharacterized protein</fullName>
    </submittedName>
</protein>
<gene>
    <name evidence="2" type="ORF">LQG66_30745</name>
</gene>
<keyword evidence="3" id="KW-1185">Reference proteome</keyword>
<feature type="transmembrane region" description="Helical" evidence="1">
    <location>
        <begin position="6"/>
        <end position="24"/>
    </location>
</feature>
<keyword evidence="1" id="KW-0812">Transmembrane</keyword>
<dbReference type="Proteomes" id="UP001431010">
    <property type="component" value="Chromosome"/>
</dbReference>
<evidence type="ECO:0000313" key="3">
    <source>
        <dbReference type="Proteomes" id="UP001431010"/>
    </source>
</evidence>
<keyword evidence="1" id="KW-1133">Transmembrane helix</keyword>
<evidence type="ECO:0000256" key="1">
    <source>
        <dbReference type="SAM" id="Phobius"/>
    </source>
</evidence>
<sequence>MADKAAIFLLVTILVLVTIILVFAMKYFAAARQAGLQVATAESYRALTERAVRAQETSAELLAALKGSLGQIELRLAQVEKVLKEVE</sequence>
<accession>A0ABY3R9G7</accession>
<evidence type="ECO:0000313" key="2">
    <source>
        <dbReference type="EMBL" id="UFZ03555.1"/>
    </source>
</evidence>
<dbReference type="EMBL" id="CP088156">
    <property type="protein sequence ID" value="UFZ03555.1"/>
    <property type="molecule type" value="Genomic_DNA"/>
</dbReference>
<proteinExistence type="predicted"/>
<keyword evidence="1" id="KW-0472">Membrane</keyword>
<reference evidence="2" key="1">
    <citation type="journal article" date="2024" name="Antonie Van Leeuwenhoek">
        <title>Bradyrhizobium ontarionense sp. nov., a novel bacterial symbiont isolated from Aeschynomene indica (Indian jointvetch), harbours photosynthesis, nitrogen fixation and nitrous oxide (N2O) reductase genes.</title>
        <authorList>
            <person name="Bromfield E.S.P."/>
            <person name="Cloutier S."/>
        </authorList>
    </citation>
    <scope>NUCLEOTIDE SEQUENCE</scope>
    <source>
        <strain evidence="2">A19</strain>
    </source>
</reference>
<name>A0ABY3R9G7_9BRAD</name>
<dbReference type="RefSeq" id="WP_231319573.1">
    <property type="nucleotide sequence ID" value="NZ_CP088156.1"/>
</dbReference>
<organism evidence="2 3">
    <name type="scientific">Bradyrhizobium ontarionense</name>
    <dbReference type="NCBI Taxonomy" id="2898149"/>
    <lineage>
        <taxon>Bacteria</taxon>
        <taxon>Pseudomonadati</taxon>
        <taxon>Pseudomonadota</taxon>
        <taxon>Alphaproteobacteria</taxon>
        <taxon>Hyphomicrobiales</taxon>
        <taxon>Nitrobacteraceae</taxon>
        <taxon>Bradyrhizobium</taxon>
    </lineage>
</organism>